<protein>
    <recommendedName>
        <fullName evidence="3">Aldo/keto reductase</fullName>
    </recommendedName>
</protein>
<sequence>MTAPIIGPRTLEQLEGALRVCEIELDEAVLKRLDEIFPGPGGSAPQAYAW</sequence>
<comment type="caution">
    <text evidence="1">The sequence shown here is derived from an EMBL/GenBank/DDBJ whole genome shotgun (WGS) entry which is preliminary data.</text>
</comment>
<dbReference type="InterPro" id="IPR036812">
    <property type="entry name" value="NAD(P)_OxRdtase_dom_sf"/>
</dbReference>
<gene>
    <name evidence="1" type="ORF">GCM10010913_39410</name>
</gene>
<reference evidence="2" key="1">
    <citation type="journal article" date="2019" name="Int. J. Syst. Evol. Microbiol.">
        <title>The Global Catalogue of Microorganisms (GCM) 10K type strain sequencing project: providing services to taxonomists for standard genome sequencing and annotation.</title>
        <authorList>
            <consortium name="The Broad Institute Genomics Platform"/>
            <consortium name="The Broad Institute Genome Sequencing Center for Infectious Disease"/>
            <person name="Wu L."/>
            <person name="Ma J."/>
        </authorList>
    </citation>
    <scope>NUCLEOTIDE SEQUENCE [LARGE SCALE GENOMIC DNA]</scope>
    <source>
        <strain evidence="2">CGMCC 1.15420</strain>
    </source>
</reference>
<proteinExistence type="predicted"/>
<dbReference type="SUPFAM" id="SSF51430">
    <property type="entry name" value="NAD(P)-linked oxidoreductase"/>
    <property type="match status" value="1"/>
</dbReference>
<name>A0ABQ1W5X8_9BACL</name>
<organism evidence="1 2">
    <name type="scientific">Paenibacillus aceti</name>
    <dbReference type="NCBI Taxonomy" id="1820010"/>
    <lineage>
        <taxon>Bacteria</taxon>
        <taxon>Bacillati</taxon>
        <taxon>Bacillota</taxon>
        <taxon>Bacilli</taxon>
        <taxon>Bacillales</taxon>
        <taxon>Paenibacillaceae</taxon>
        <taxon>Paenibacillus</taxon>
    </lineage>
</organism>
<evidence type="ECO:0000313" key="2">
    <source>
        <dbReference type="Proteomes" id="UP000608420"/>
    </source>
</evidence>
<accession>A0ABQ1W5X8</accession>
<dbReference type="EMBL" id="BMIW01000036">
    <property type="protein sequence ID" value="GGG13742.1"/>
    <property type="molecule type" value="Genomic_DNA"/>
</dbReference>
<keyword evidence="2" id="KW-1185">Reference proteome</keyword>
<evidence type="ECO:0000313" key="1">
    <source>
        <dbReference type="EMBL" id="GGG13742.1"/>
    </source>
</evidence>
<dbReference type="Proteomes" id="UP000608420">
    <property type="component" value="Unassembled WGS sequence"/>
</dbReference>
<evidence type="ECO:0008006" key="3">
    <source>
        <dbReference type="Google" id="ProtNLM"/>
    </source>
</evidence>